<feature type="region of interest" description="Phosphoribosyl-AMP cyclohydrolase" evidence="15">
    <location>
        <begin position="1"/>
        <end position="127"/>
    </location>
</feature>
<dbReference type="EC" id="3.6.1.31" evidence="15"/>
<comment type="subcellular location">
    <subcellularLocation>
        <location evidence="3 15">Cytoplasm</location>
    </subcellularLocation>
</comment>
<comment type="caution">
    <text evidence="17">The sequence shown here is derived from an EMBL/GenBank/DDBJ whole genome shotgun (WGS) entry which is preliminary data.</text>
</comment>
<dbReference type="Pfam" id="PF01502">
    <property type="entry name" value="PRA-CH"/>
    <property type="match status" value="1"/>
</dbReference>
<dbReference type="InterPro" id="IPR021130">
    <property type="entry name" value="PRib-ATP_PPHydrolase-like"/>
</dbReference>
<evidence type="ECO:0000259" key="16">
    <source>
        <dbReference type="Pfam" id="PF01502"/>
    </source>
</evidence>
<feature type="region of interest" description="Phosphoribosyl-ATP pyrophosphohydrolase" evidence="15">
    <location>
        <begin position="128"/>
        <end position="214"/>
    </location>
</feature>
<keyword evidence="9 15" id="KW-0028">Amino-acid biosynthesis</keyword>
<dbReference type="Gene3D" id="1.10.287.1080">
    <property type="entry name" value="MazG-like"/>
    <property type="match status" value="1"/>
</dbReference>
<keyword evidence="14 15" id="KW-0511">Multifunctional enzyme</keyword>
<comment type="catalytic activity">
    <reaction evidence="1 15">
        <text>1-(5-phospho-beta-D-ribosyl)-5'-AMP + H2O = 1-(5-phospho-beta-D-ribosyl)-5-[(5-phospho-beta-D-ribosylamino)methylideneamino]imidazole-4-carboxamide</text>
        <dbReference type="Rhea" id="RHEA:20049"/>
        <dbReference type="ChEBI" id="CHEBI:15377"/>
        <dbReference type="ChEBI" id="CHEBI:58435"/>
        <dbReference type="ChEBI" id="CHEBI:59457"/>
        <dbReference type="EC" id="3.5.4.19"/>
    </reaction>
</comment>
<dbReference type="SUPFAM" id="SSF101386">
    <property type="entry name" value="all-alpha NTP pyrophosphatases"/>
    <property type="match status" value="1"/>
</dbReference>
<gene>
    <name evidence="15" type="primary">hisI</name>
    <name evidence="15" type="synonym">hisIE</name>
    <name evidence="17" type="ORF">I0Q91_13465</name>
</gene>
<accession>A0A931AX29</accession>
<dbReference type="PANTHER" id="PTHR42945:SF1">
    <property type="entry name" value="HISTIDINE BIOSYNTHESIS BIFUNCTIONAL PROTEIN HIS7"/>
    <property type="match status" value="1"/>
</dbReference>
<keyword evidence="8 15" id="KW-0963">Cytoplasm</keyword>
<evidence type="ECO:0000256" key="13">
    <source>
        <dbReference type="ARBA" id="ARBA00023102"/>
    </source>
</evidence>
<dbReference type="Pfam" id="PF01503">
    <property type="entry name" value="PRA-PH"/>
    <property type="match status" value="1"/>
</dbReference>
<evidence type="ECO:0000256" key="12">
    <source>
        <dbReference type="ARBA" id="ARBA00022840"/>
    </source>
</evidence>
<proteinExistence type="inferred from homology"/>
<evidence type="ECO:0000256" key="4">
    <source>
        <dbReference type="ARBA" id="ARBA00005169"/>
    </source>
</evidence>
<dbReference type="PANTHER" id="PTHR42945">
    <property type="entry name" value="HISTIDINE BIOSYNTHESIS BIFUNCTIONAL PROTEIN"/>
    <property type="match status" value="1"/>
</dbReference>
<comment type="pathway">
    <text evidence="4 15">Amino-acid biosynthesis; L-histidine biosynthesis; L-histidine from 5-phospho-alpha-D-ribose 1-diphosphate: step 3/9.</text>
</comment>
<dbReference type="NCBIfam" id="NF000768">
    <property type="entry name" value="PRK00051.1"/>
    <property type="match status" value="1"/>
</dbReference>
<dbReference type="GO" id="GO:0004636">
    <property type="term" value="F:phosphoribosyl-ATP diphosphatase activity"/>
    <property type="evidence" value="ECO:0007669"/>
    <property type="project" value="UniProtKB-UniRule"/>
</dbReference>
<keyword evidence="11 15" id="KW-0378">Hydrolase</keyword>
<dbReference type="HAMAP" id="MF_01021">
    <property type="entry name" value="HisI"/>
    <property type="match status" value="1"/>
</dbReference>
<dbReference type="InterPro" id="IPR038019">
    <property type="entry name" value="PRib_AMP_CycHydrolase_sf"/>
</dbReference>
<dbReference type="NCBIfam" id="TIGR03188">
    <property type="entry name" value="histidine_hisI"/>
    <property type="match status" value="1"/>
</dbReference>
<comment type="similarity">
    <text evidence="7 15">In the N-terminal section; belongs to the PRA-CH family.</text>
</comment>
<dbReference type="InterPro" id="IPR023019">
    <property type="entry name" value="His_synth_HisIE"/>
</dbReference>
<evidence type="ECO:0000256" key="10">
    <source>
        <dbReference type="ARBA" id="ARBA00022741"/>
    </source>
</evidence>
<dbReference type="NCBIfam" id="NF002747">
    <property type="entry name" value="PRK02759.1"/>
    <property type="match status" value="1"/>
</dbReference>
<dbReference type="HAMAP" id="MF_01020">
    <property type="entry name" value="HisE"/>
    <property type="match status" value="1"/>
</dbReference>
<feature type="domain" description="Phosphoribosyl-AMP cyclohydrolase" evidence="16">
    <location>
        <begin position="40"/>
        <end position="113"/>
    </location>
</feature>
<dbReference type="GO" id="GO:0005524">
    <property type="term" value="F:ATP binding"/>
    <property type="evidence" value="ECO:0007669"/>
    <property type="project" value="UniProtKB-KW"/>
</dbReference>
<dbReference type="GO" id="GO:0005737">
    <property type="term" value="C:cytoplasm"/>
    <property type="evidence" value="ECO:0007669"/>
    <property type="project" value="UniProtKB-SubCell"/>
</dbReference>
<evidence type="ECO:0000256" key="11">
    <source>
        <dbReference type="ARBA" id="ARBA00022801"/>
    </source>
</evidence>
<comment type="catalytic activity">
    <reaction evidence="2 15">
        <text>1-(5-phospho-beta-D-ribosyl)-ATP + H2O = 1-(5-phospho-beta-D-ribosyl)-5'-AMP + diphosphate + H(+)</text>
        <dbReference type="Rhea" id="RHEA:22828"/>
        <dbReference type="ChEBI" id="CHEBI:15377"/>
        <dbReference type="ChEBI" id="CHEBI:15378"/>
        <dbReference type="ChEBI" id="CHEBI:33019"/>
        <dbReference type="ChEBI" id="CHEBI:59457"/>
        <dbReference type="ChEBI" id="CHEBI:73183"/>
        <dbReference type="EC" id="3.6.1.31"/>
    </reaction>
</comment>
<evidence type="ECO:0000256" key="3">
    <source>
        <dbReference type="ARBA" id="ARBA00004496"/>
    </source>
</evidence>
<dbReference type="Gene3D" id="3.10.20.810">
    <property type="entry name" value="Phosphoribosyl-AMP cyclohydrolase"/>
    <property type="match status" value="1"/>
</dbReference>
<evidence type="ECO:0000256" key="1">
    <source>
        <dbReference type="ARBA" id="ARBA00000024"/>
    </source>
</evidence>
<dbReference type="InterPro" id="IPR002496">
    <property type="entry name" value="PRib_AMP_CycHydrolase_dom"/>
</dbReference>
<evidence type="ECO:0000256" key="2">
    <source>
        <dbReference type="ARBA" id="ARBA00001460"/>
    </source>
</evidence>
<dbReference type="FunFam" id="3.10.20.810:FF:000001">
    <property type="entry name" value="Histidine biosynthesis bifunctional protein HisIE"/>
    <property type="match status" value="1"/>
</dbReference>
<evidence type="ECO:0000256" key="9">
    <source>
        <dbReference type="ARBA" id="ARBA00022605"/>
    </source>
</evidence>
<keyword evidence="10 15" id="KW-0547">Nucleotide-binding</keyword>
<reference evidence="17" key="1">
    <citation type="submission" date="2020-11" db="EMBL/GenBank/DDBJ databases">
        <title>Halonatronomonas betainensis gen. nov., sp. nov. a novel haloalkaliphilic representative of the family Halanaerobiacae capable of betaine degradation.</title>
        <authorList>
            <person name="Boltyanskaya Y."/>
            <person name="Kevbrin V."/>
            <person name="Detkova E."/>
            <person name="Grouzdev D.S."/>
            <person name="Koziaeva V."/>
            <person name="Zhilina T."/>
        </authorList>
    </citation>
    <scope>NUCLEOTIDE SEQUENCE</scope>
    <source>
        <strain evidence="17">Z-7014</strain>
    </source>
</reference>
<dbReference type="SUPFAM" id="SSF141734">
    <property type="entry name" value="HisI-like"/>
    <property type="match status" value="1"/>
</dbReference>
<protein>
    <recommendedName>
        <fullName evidence="15">Histidine biosynthesis bifunctional protein HisIE</fullName>
    </recommendedName>
    <domain>
        <recommendedName>
            <fullName evidence="15">Phosphoribosyl-AMP cyclohydrolase</fullName>
            <shortName evidence="15">PRA-CH</shortName>
            <ecNumber evidence="15">3.5.4.19</ecNumber>
        </recommendedName>
    </domain>
    <domain>
        <recommendedName>
            <fullName evidence="15">Phosphoribosyl-ATP pyrophosphatase</fullName>
            <shortName evidence="15">PRA-PH</shortName>
            <ecNumber evidence="15">3.6.1.31</ecNumber>
        </recommendedName>
    </domain>
</protein>
<dbReference type="EC" id="3.5.4.19" evidence="15"/>
<dbReference type="GO" id="GO:0004635">
    <property type="term" value="F:phosphoribosyl-AMP cyclohydrolase activity"/>
    <property type="evidence" value="ECO:0007669"/>
    <property type="project" value="UniProtKB-UniRule"/>
</dbReference>
<keyword evidence="13 15" id="KW-0368">Histidine biosynthesis</keyword>
<evidence type="ECO:0000256" key="14">
    <source>
        <dbReference type="ARBA" id="ARBA00023268"/>
    </source>
</evidence>
<evidence type="ECO:0000256" key="15">
    <source>
        <dbReference type="HAMAP-Rule" id="MF_01019"/>
    </source>
</evidence>
<organism evidence="17 18">
    <name type="scientific">Halonatronomonas betaini</name>
    <dbReference type="NCBI Taxonomy" id="2778430"/>
    <lineage>
        <taxon>Bacteria</taxon>
        <taxon>Bacillati</taxon>
        <taxon>Bacillota</taxon>
        <taxon>Clostridia</taxon>
        <taxon>Halanaerobiales</taxon>
        <taxon>Halarsenatibacteraceae</taxon>
        <taxon>Halonatronomonas</taxon>
    </lineage>
</organism>
<dbReference type="EMBL" id="JADPIE010000009">
    <property type="protein sequence ID" value="MBF8438095.1"/>
    <property type="molecule type" value="Genomic_DNA"/>
</dbReference>
<dbReference type="Proteomes" id="UP000621436">
    <property type="component" value="Unassembled WGS sequence"/>
</dbReference>
<comment type="pathway">
    <text evidence="5 15">Amino-acid biosynthesis; L-histidine biosynthesis; L-histidine from 5-phospho-alpha-D-ribose 1-diphosphate: step 2/9.</text>
</comment>
<evidence type="ECO:0000256" key="8">
    <source>
        <dbReference type="ARBA" id="ARBA00022490"/>
    </source>
</evidence>
<keyword evidence="12 15" id="KW-0067">ATP-binding</keyword>
<evidence type="ECO:0000313" key="18">
    <source>
        <dbReference type="Proteomes" id="UP000621436"/>
    </source>
</evidence>
<dbReference type="HAMAP" id="MF_01019">
    <property type="entry name" value="HisIE"/>
    <property type="match status" value="1"/>
</dbReference>
<comment type="similarity">
    <text evidence="6 15">In the C-terminal section; belongs to the PRA-PH family.</text>
</comment>
<sequence>MIKLGLEKFNTEEFLDKVDFDNRGLVPAILQDIYTGQVLMLAYMNKESINKTVETGRATFYSRSREDLWLKGETSGNYQEVKEISLDCDGDSILLKVKPAGPACHTGNKSCFYREFYRDADVSGWEIIYKLEDIIKSRKINLPENSYTTSLFKAGNKKIGQKVGEEAVETVIAALAEPERLAEETADLIYHLIVLLVDSGLSIKDIQKELIARY</sequence>
<evidence type="ECO:0000256" key="7">
    <source>
        <dbReference type="ARBA" id="ARBA00008299"/>
    </source>
</evidence>
<dbReference type="GO" id="GO:0000105">
    <property type="term" value="P:L-histidine biosynthetic process"/>
    <property type="evidence" value="ECO:0007669"/>
    <property type="project" value="UniProtKB-UniRule"/>
</dbReference>
<dbReference type="InterPro" id="IPR026660">
    <property type="entry name" value="PRA-CH"/>
</dbReference>
<name>A0A931AX29_9FIRM</name>
<evidence type="ECO:0000256" key="6">
    <source>
        <dbReference type="ARBA" id="ARBA00007731"/>
    </source>
</evidence>
<dbReference type="AlphaFoldDB" id="A0A931AX29"/>
<dbReference type="InterPro" id="IPR008179">
    <property type="entry name" value="HisE"/>
</dbReference>
<dbReference type="CDD" id="cd11534">
    <property type="entry name" value="NTP-PPase_HisIE_like"/>
    <property type="match status" value="1"/>
</dbReference>
<evidence type="ECO:0000313" key="17">
    <source>
        <dbReference type="EMBL" id="MBF8438095.1"/>
    </source>
</evidence>
<evidence type="ECO:0000256" key="5">
    <source>
        <dbReference type="ARBA" id="ARBA00005204"/>
    </source>
</evidence>
<keyword evidence="18" id="KW-1185">Reference proteome</keyword>